<protein>
    <submittedName>
        <fullName evidence="4">Putative oxidoreductase</fullName>
    </submittedName>
</protein>
<keyword evidence="2" id="KW-0560">Oxidoreductase</keyword>
<dbReference type="PRINTS" id="PR00080">
    <property type="entry name" value="SDRFAMILY"/>
</dbReference>
<gene>
    <name evidence="4" type="ORF">HJO_02700</name>
</gene>
<dbReference type="PATRIC" id="fig|1280950.3.peg.551"/>
<evidence type="ECO:0000313" key="5">
    <source>
        <dbReference type="Proteomes" id="UP000025171"/>
    </source>
</evidence>
<evidence type="ECO:0000313" key="4">
    <source>
        <dbReference type="EMBL" id="KCZ94248.1"/>
    </source>
</evidence>
<dbReference type="PANTHER" id="PTHR43669">
    <property type="entry name" value="5-KETO-D-GLUCONATE 5-REDUCTASE"/>
    <property type="match status" value="1"/>
</dbReference>
<accession>A0A059FUX0</accession>
<dbReference type="Gene3D" id="3.40.50.720">
    <property type="entry name" value="NAD(P)-binding Rossmann-like Domain"/>
    <property type="match status" value="1"/>
</dbReference>
<dbReference type="Pfam" id="PF00106">
    <property type="entry name" value="adh_short"/>
    <property type="match status" value="1"/>
</dbReference>
<dbReference type="STRING" id="1280950.HJO_02700"/>
<dbReference type="CDD" id="cd05233">
    <property type="entry name" value="SDR_c"/>
    <property type="match status" value="1"/>
</dbReference>
<dbReference type="AlphaFoldDB" id="A0A059FUX0"/>
<dbReference type="PROSITE" id="PS00061">
    <property type="entry name" value="ADH_SHORT"/>
    <property type="match status" value="1"/>
</dbReference>
<evidence type="ECO:0000256" key="3">
    <source>
        <dbReference type="RuleBase" id="RU000363"/>
    </source>
</evidence>
<reference evidence="4 5" key="1">
    <citation type="journal article" date="2014" name="Antonie Van Leeuwenhoek">
        <title>Hyphomonas beringensis sp. nov. and Hyphomonas chukchiensis sp. nov., isolated from surface seawater of the Bering Sea and Chukchi Sea.</title>
        <authorList>
            <person name="Li C."/>
            <person name="Lai Q."/>
            <person name="Li G."/>
            <person name="Dong C."/>
            <person name="Wang J."/>
            <person name="Liao Y."/>
            <person name="Shao Z."/>
        </authorList>
    </citation>
    <scope>NUCLEOTIDE SEQUENCE [LARGE SCALE GENOMIC DNA]</scope>
    <source>
        <strain evidence="4 5">MHS-2</strain>
    </source>
</reference>
<keyword evidence="5" id="KW-1185">Reference proteome</keyword>
<dbReference type="eggNOG" id="COG4221">
    <property type="taxonomic scope" value="Bacteria"/>
</dbReference>
<comment type="caution">
    <text evidence="4">The sequence shown here is derived from an EMBL/GenBank/DDBJ whole genome shotgun (WGS) entry which is preliminary data.</text>
</comment>
<dbReference type="PRINTS" id="PR00081">
    <property type="entry name" value="GDHRDH"/>
</dbReference>
<dbReference type="InterPro" id="IPR020904">
    <property type="entry name" value="Sc_DH/Rdtase_CS"/>
</dbReference>
<evidence type="ECO:0000256" key="1">
    <source>
        <dbReference type="ARBA" id="ARBA00006484"/>
    </source>
</evidence>
<name>A0A059FUX0_9PROT</name>
<dbReference type="EMBL" id="ARYK01000001">
    <property type="protein sequence ID" value="KCZ94248.1"/>
    <property type="molecule type" value="Genomic_DNA"/>
</dbReference>
<dbReference type="InterPro" id="IPR036291">
    <property type="entry name" value="NAD(P)-bd_dom_sf"/>
</dbReference>
<organism evidence="4 5">
    <name type="scientific">Hyphomonas johnsonii MHS-2</name>
    <dbReference type="NCBI Taxonomy" id="1280950"/>
    <lineage>
        <taxon>Bacteria</taxon>
        <taxon>Pseudomonadati</taxon>
        <taxon>Pseudomonadota</taxon>
        <taxon>Alphaproteobacteria</taxon>
        <taxon>Hyphomonadales</taxon>
        <taxon>Hyphomonadaceae</taxon>
        <taxon>Hyphomonas</taxon>
    </lineage>
</organism>
<dbReference type="GO" id="GO:0016491">
    <property type="term" value="F:oxidoreductase activity"/>
    <property type="evidence" value="ECO:0007669"/>
    <property type="project" value="UniProtKB-KW"/>
</dbReference>
<dbReference type="Proteomes" id="UP000025171">
    <property type="component" value="Unassembled WGS sequence"/>
</dbReference>
<dbReference type="SUPFAM" id="SSF51735">
    <property type="entry name" value="NAD(P)-binding Rossmann-fold domains"/>
    <property type="match status" value="1"/>
</dbReference>
<sequence length="220" mass="23344">MALVGRKLDRLEETANMIGATAETLVLQADVADEAQIEAVFARAVNHYGQLDLLFNNAGTSAPKAAIDMVDLRHFNRVLATNVTGAFLCARAAFRQMKTQDPQGGRIINNGSVSAHVPRPNGAPYTISKHAITGLTRQISLDGRPYNIACGQIDIGNAATGVADNLNAGMLQPDGRTSPEPVMPLASVAEAVRCMAGLPLDSNIQFMTIMATQMPFIGRG</sequence>
<evidence type="ECO:0000256" key="2">
    <source>
        <dbReference type="ARBA" id="ARBA00023002"/>
    </source>
</evidence>
<comment type="similarity">
    <text evidence="1 3">Belongs to the short-chain dehydrogenases/reductases (SDR) family.</text>
</comment>
<dbReference type="PANTHER" id="PTHR43669:SF12">
    <property type="entry name" value="BLR5618 PROTEIN"/>
    <property type="match status" value="1"/>
</dbReference>
<dbReference type="InterPro" id="IPR002347">
    <property type="entry name" value="SDR_fam"/>
</dbReference>
<proteinExistence type="inferred from homology"/>